<proteinExistence type="predicted"/>
<reference evidence="1" key="2">
    <citation type="journal article" date="2023" name="IMA Fungus">
        <title>Comparative genomic study of the Penicillium genus elucidates a diverse pangenome and 15 lateral gene transfer events.</title>
        <authorList>
            <person name="Petersen C."/>
            <person name="Sorensen T."/>
            <person name="Nielsen M.R."/>
            <person name="Sondergaard T.E."/>
            <person name="Sorensen J.L."/>
            <person name="Fitzpatrick D.A."/>
            <person name="Frisvad J.C."/>
            <person name="Nielsen K.L."/>
        </authorList>
    </citation>
    <scope>NUCLEOTIDE SEQUENCE</scope>
    <source>
        <strain evidence="1">IBT 30761</strain>
    </source>
</reference>
<dbReference type="PANTHER" id="PTHR43712">
    <property type="entry name" value="PUTATIVE (AFU_ORTHOLOGUE AFUA_4G14580)-RELATED"/>
    <property type="match status" value="1"/>
</dbReference>
<protein>
    <submittedName>
        <fullName evidence="1">O-methyltransferase</fullName>
    </submittedName>
</protein>
<dbReference type="InterPro" id="IPR029063">
    <property type="entry name" value="SAM-dependent_MTases_sf"/>
</dbReference>
<evidence type="ECO:0000313" key="1">
    <source>
        <dbReference type="EMBL" id="KAJ5112769.1"/>
    </source>
</evidence>
<sequence length="211" mass="22831">MANTSASTILDDIAASRAAFENNEPGSREALIDHSRALITALEIPSELSSALSGQKLPAQSAIIRLAVDVQLFQHFREYNNIGLTPAELSQKTGEIASPLLQLYKPVGQLLPFEAKAHNFFTPQPIHDFGKPGAFSEKGYSRVLLNEIGVSEKNPTLAATNMDMMMLAHLSVREKIESEGRGGILAQAGLKVVRIYNYPGVTTSLVKADLT</sequence>
<gene>
    <name evidence="1" type="ORF">N7532_000814</name>
</gene>
<dbReference type="Proteomes" id="UP001149074">
    <property type="component" value="Unassembled WGS sequence"/>
</dbReference>
<evidence type="ECO:0000313" key="2">
    <source>
        <dbReference type="Proteomes" id="UP001149074"/>
    </source>
</evidence>
<dbReference type="PANTHER" id="PTHR43712:SF1">
    <property type="entry name" value="HYPOTHETICAL O-METHYLTRANSFERASE (EUROFUNG)-RELATED"/>
    <property type="match status" value="1"/>
</dbReference>
<reference evidence="1" key="1">
    <citation type="submission" date="2022-11" db="EMBL/GenBank/DDBJ databases">
        <authorList>
            <person name="Petersen C."/>
        </authorList>
    </citation>
    <scope>NUCLEOTIDE SEQUENCE</scope>
    <source>
        <strain evidence="1">IBT 30761</strain>
    </source>
</reference>
<dbReference type="EMBL" id="JAPQKI010000001">
    <property type="protein sequence ID" value="KAJ5112769.1"/>
    <property type="molecule type" value="Genomic_DNA"/>
</dbReference>
<accession>A0A9W9KMZ6</accession>
<dbReference type="OrthoDB" id="1535081at2759"/>
<organism evidence="1 2">
    <name type="scientific">Penicillium argentinense</name>
    <dbReference type="NCBI Taxonomy" id="1131581"/>
    <lineage>
        <taxon>Eukaryota</taxon>
        <taxon>Fungi</taxon>
        <taxon>Dikarya</taxon>
        <taxon>Ascomycota</taxon>
        <taxon>Pezizomycotina</taxon>
        <taxon>Eurotiomycetes</taxon>
        <taxon>Eurotiomycetidae</taxon>
        <taxon>Eurotiales</taxon>
        <taxon>Aspergillaceae</taxon>
        <taxon>Penicillium</taxon>
    </lineage>
</organism>
<dbReference type="RefSeq" id="XP_056480542.1">
    <property type="nucleotide sequence ID" value="XM_056613318.1"/>
</dbReference>
<comment type="caution">
    <text evidence="1">The sequence shown here is derived from an EMBL/GenBank/DDBJ whole genome shotgun (WGS) entry which is preliminary data.</text>
</comment>
<dbReference type="Gene3D" id="3.40.50.150">
    <property type="entry name" value="Vaccinia Virus protein VP39"/>
    <property type="match status" value="1"/>
</dbReference>
<name>A0A9W9KMZ6_9EURO</name>
<keyword evidence="2" id="KW-1185">Reference proteome</keyword>
<dbReference type="GeneID" id="81352297"/>
<dbReference type="AlphaFoldDB" id="A0A9W9KMZ6"/>